<organism evidence="2 3">
    <name type="scientific">Leptospira ellinghausenii</name>
    <dbReference type="NCBI Taxonomy" id="1917822"/>
    <lineage>
        <taxon>Bacteria</taxon>
        <taxon>Pseudomonadati</taxon>
        <taxon>Spirochaetota</taxon>
        <taxon>Spirochaetia</taxon>
        <taxon>Leptospirales</taxon>
        <taxon>Leptospiraceae</taxon>
        <taxon>Leptospira</taxon>
    </lineage>
</organism>
<sequence>MKLSKLYSNKLFHNIKFNTNRDKINIIIGDSKKKETEKDQHNLGKSKILILIDFLLLKKKHSDLFLFTTKLKSDPESPNSGSIIKNSEIIATSDKGSLLFQGYEFYLEILLNSGKYLVIKRTIENPTKISFKHLEKSDEGFICYSDWDEENIPIDKAKSRLNELLNFDFSRNYQLDYRKLVNYSLRMQGDYDYQRNSIFQLSKFKGKDKFWKPLMFALLGFNKEIPLKKYNLENKINDDKNTIKEQKITFDINPTEIDSLVGQKQVKELEYSDLQNEIDSYNFYNQDREIIDNLVGSLENNISALNSQLYNLEYDINKLNQSIKNGFSFDTEKIKTLFEEFNVYFPNQLLKSYEQLVDFNKRITKERNEQIRDSLIKKQLEVTNITTELISLNAQREKYRDILNDSAIIKKYKEYQRKMVKLETEILLINTKLNSIQKIEAKENEIKTTIVKELDGVIEELKSTIASTGNNEKYAKIRRLFSDITRKITHSQAYISMALNQSSNIEFECKYENSAKDEGTTYYKLLCIAFDIAIQSVYSSESYFRFIFHDDAFANLANTRRIDLLKTVREYTKKYNIQYIFSIIKDDIPSNFSYEDDEVILELHDRDDSGKLFYMSF</sequence>
<accession>A0A2P2DI56</accession>
<evidence type="ECO:0000259" key="1">
    <source>
        <dbReference type="Pfam" id="PF10088"/>
    </source>
</evidence>
<name>A0A2P2DI56_9LEPT</name>
<dbReference type="Pfam" id="PF10088">
    <property type="entry name" value="DUF2326"/>
    <property type="match status" value="1"/>
</dbReference>
<dbReference type="AlphaFoldDB" id="A0A2P2DI56"/>
<evidence type="ECO:0000313" key="3">
    <source>
        <dbReference type="Proteomes" id="UP000245206"/>
    </source>
</evidence>
<protein>
    <recommendedName>
        <fullName evidence="1">DUF2326 domain-containing protein</fullName>
    </recommendedName>
</protein>
<dbReference type="EMBL" id="BFAZ01000011">
    <property type="protein sequence ID" value="GBF44322.1"/>
    <property type="molecule type" value="Genomic_DNA"/>
</dbReference>
<dbReference type="RefSeq" id="WP_108961300.1">
    <property type="nucleotide sequence ID" value="NZ_BFAZ01000011.1"/>
</dbReference>
<dbReference type="Proteomes" id="UP000245206">
    <property type="component" value="Unassembled WGS sequence"/>
</dbReference>
<evidence type="ECO:0000313" key="2">
    <source>
        <dbReference type="EMBL" id="GBF44322.1"/>
    </source>
</evidence>
<dbReference type="OrthoDB" id="5140926at2"/>
<comment type="caution">
    <text evidence="2">The sequence shown here is derived from an EMBL/GenBank/DDBJ whole genome shotgun (WGS) entry which is preliminary data.</text>
</comment>
<feature type="domain" description="DUF2326" evidence="1">
    <location>
        <begin position="485"/>
        <end position="617"/>
    </location>
</feature>
<proteinExistence type="predicted"/>
<reference evidence="3" key="1">
    <citation type="journal article" date="2019" name="Microbiol. Immunol.">
        <title>Molecular and phenotypic characterization of Leptospira johnsonii sp. nov., Leptospira ellinghausenii sp. nov. and Leptospira ryugenii sp. nov. isolated from soil and water in Japan.</title>
        <authorList>
            <person name="Masuzawa T."/>
            <person name="Saito M."/>
            <person name="Nakao R."/>
            <person name="Nikaido Y."/>
            <person name="Matsumoto M."/>
            <person name="Ogawa M."/>
            <person name="Yokoyama M."/>
            <person name="Hidaka Y."/>
            <person name="Tomita J."/>
            <person name="Sakakibara K."/>
            <person name="Suzuki K."/>
            <person name="Yasuda S."/>
            <person name="Sato H."/>
            <person name="Yamaguchi M."/>
            <person name="Yoshida S.I."/>
            <person name="Koizumi N."/>
            <person name="Kawamura Y."/>
        </authorList>
    </citation>
    <scope>NUCLEOTIDE SEQUENCE [LARGE SCALE GENOMIC DNA]</scope>
    <source>
        <strain evidence="3">E18</strain>
    </source>
</reference>
<gene>
    <name evidence="2" type="ORF">LPTSP2_36250</name>
</gene>
<dbReference type="InterPro" id="IPR018760">
    <property type="entry name" value="DUF2326"/>
</dbReference>
<keyword evidence="3" id="KW-1185">Reference proteome</keyword>